<name>A0ACB7T9H2_HYAAI</name>
<proteinExistence type="predicted"/>
<dbReference type="Proteomes" id="UP000821845">
    <property type="component" value="Chromosome 10"/>
</dbReference>
<keyword evidence="2" id="KW-1185">Reference proteome</keyword>
<evidence type="ECO:0000313" key="1">
    <source>
        <dbReference type="EMBL" id="KAH6942809.1"/>
    </source>
</evidence>
<comment type="caution">
    <text evidence="1">The sequence shown here is derived from an EMBL/GenBank/DDBJ whole genome shotgun (WGS) entry which is preliminary data.</text>
</comment>
<gene>
    <name evidence="1" type="ORF">HPB50_010756</name>
</gene>
<evidence type="ECO:0000313" key="2">
    <source>
        <dbReference type="Proteomes" id="UP000821845"/>
    </source>
</evidence>
<sequence length="442" mass="48091">MLSFARPPRKIFVIDTEPGFTAKQRSRADRGGIKDAPSNVFRQLRPLLFSLRVLGLYGGGHEKESDDVAAPWYDHVSPWTCVVLGLLCAHAMAALGSCLQGQFWSSAFSFLKTVIALASSQALIRKEGQVCRLARRLNEIPPATTVSLRTTTTIMAACVWTFVLVRSFVECAVLIAYTPQELSEHAASSWFGIDSQLPKDVLLPLCIFDSLLASVLVNGCLFFSMALYLAFAVALRHRYVAFNAVIERHVLRGAFLDVTELRRLMLAHTDLGSIVRDLDADFSPSAFMWVALFVLGVCVEVSHFLGHRKAGDRYELVIFGENQTLPKLTEAAHASPVSLHRCLGHAVTTPHPRRGGSSAQWPSPQDAIGTGSGAASSTHPPYLEGRILASLLRAPEVELTGWGFFSFSRSFVLTLAGALISYVVIILQLNPATSGGGGKAEH</sequence>
<protein>
    <submittedName>
        <fullName evidence="1">Uncharacterized protein</fullName>
    </submittedName>
</protein>
<organism evidence="1 2">
    <name type="scientific">Hyalomma asiaticum</name>
    <name type="common">Tick</name>
    <dbReference type="NCBI Taxonomy" id="266040"/>
    <lineage>
        <taxon>Eukaryota</taxon>
        <taxon>Metazoa</taxon>
        <taxon>Ecdysozoa</taxon>
        <taxon>Arthropoda</taxon>
        <taxon>Chelicerata</taxon>
        <taxon>Arachnida</taxon>
        <taxon>Acari</taxon>
        <taxon>Parasitiformes</taxon>
        <taxon>Ixodida</taxon>
        <taxon>Ixodoidea</taxon>
        <taxon>Ixodidae</taxon>
        <taxon>Hyalomminae</taxon>
        <taxon>Hyalomma</taxon>
    </lineage>
</organism>
<reference evidence="1" key="1">
    <citation type="submission" date="2020-05" db="EMBL/GenBank/DDBJ databases">
        <title>Large-scale comparative analyses of tick genomes elucidate their genetic diversity and vector capacities.</title>
        <authorList>
            <person name="Jia N."/>
            <person name="Wang J."/>
            <person name="Shi W."/>
            <person name="Du L."/>
            <person name="Sun Y."/>
            <person name="Zhan W."/>
            <person name="Jiang J."/>
            <person name="Wang Q."/>
            <person name="Zhang B."/>
            <person name="Ji P."/>
            <person name="Sakyi L.B."/>
            <person name="Cui X."/>
            <person name="Yuan T."/>
            <person name="Jiang B."/>
            <person name="Yang W."/>
            <person name="Lam T.T.-Y."/>
            <person name="Chang Q."/>
            <person name="Ding S."/>
            <person name="Wang X."/>
            <person name="Zhu J."/>
            <person name="Ruan X."/>
            <person name="Zhao L."/>
            <person name="Wei J."/>
            <person name="Que T."/>
            <person name="Du C."/>
            <person name="Cheng J."/>
            <person name="Dai P."/>
            <person name="Han X."/>
            <person name="Huang E."/>
            <person name="Gao Y."/>
            <person name="Liu J."/>
            <person name="Shao H."/>
            <person name="Ye R."/>
            <person name="Li L."/>
            <person name="Wei W."/>
            <person name="Wang X."/>
            <person name="Wang C."/>
            <person name="Yang T."/>
            <person name="Huo Q."/>
            <person name="Li W."/>
            <person name="Guo W."/>
            <person name="Chen H."/>
            <person name="Zhou L."/>
            <person name="Ni X."/>
            <person name="Tian J."/>
            <person name="Zhou Y."/>
            <person name="Sheng Y."/>
            <person name="Liu T."/>
            <person name="Pan Y."/>
            <person name="Xia L."/>
            <person name="Li J."/>
            <person name="Zhao F."/>
            <person name="Cao W."/>
        </authorList>
    </citation>
    <scope>NUCLEOTIDE SEQUENCE</scope>
    <source>
        <strain evidence="1">Hyas-2018</strain>
    </source>
</reference>
<accession>A0ACB7T9H2</accession>
<dbReference type="EMBL" id="CM023490">
    <property type="protein sequence ID" value="KAH6942809.1"/>
    <property type="molecule type" value="Genomic_DNA"/>
</dbReference>